<evidence type="ECO:0000259" key="6">
    <source>
        <dbReference type="PROSITE" id="PS51686"/>
    </source>
</evidence>
<dbReference type="Gene3D" id="3.40.50.150">
    <property type="entry name" value="Vaccinia Virus protein VP39"/>
    <property type="match status" value="1"/>
</dbReference>
<name>A0A231V075_9HYPH</name>
<dbReference type="GO" id="GO:0001510">
    <property type="term" value="P:RNA methylation"/>
    <property type="evidence" value="ECO:0007669"/>
    <property type="project" value="InterPro"/>
</dbReference>
<keyword evidence="1 5" id="KW-0489">Methyltransferase</keyword>
<dbReference type="AlphaFoldDB" id="A0A231V075"/>
<dbReference type="InterPro" id="IPR054728">
    <property type="entry name" value="RsmB-like_ferredoxin"/>
</dbReference>
<keyword evidence="4 5" id="KW-0694">RNA-binding</keyword>
<comment type="similarity">
    <text evidence="5">Belongs to the class I-like SAM-binding methyltransferase superfamily. RsmB/NOP family.</text>
</comment>
<dbReference type="SUPFAM" id="SSF53335">
    <property type="entry name" value="S-adenosyl-L-methionine-dependent methyltransferases"/>
    <property type="match status" value="1"/>
</dbReference>
<evidence type="ECO:0000256" key="4">
    <source>
        <dbReference type="ARBA" id="ARBA00022884"/>
    </source>
</evidence>
<dbReference type="InterPro" id="IPR023267">
    <property type="entry name" value="RCMT"/>
</dbReference>
<evidence type="ECO:0000256" key="5">
    <source>
        <dbReference type="PROSITE-ProRule" id="PRU01023"/>
    </source>
</evidence>
<protein>
    <submittedName>
        <fullName evidence="7">MFS transporter</fullName>
    </submittedName>
</protein>
<evidence type="ECO:0000256" key="1">
    <source>
        <dbReference type="ARBA" id="ARBA00022603"/>
    </source>
</evidence>
<comment type="caution">
    <text evidence="5">Lacks conserved residue(s) required for the propagation of feature annotation.</text>
</comment>
<organism evidence="7 8">
    <name type="scientific">Notoacmeibacter marinus</name>
    <dbReference type="NCBI Taxonomy" id="1876515"/>
    <lineage>
        <taxon>Bacteria</taxon>
        <taxon>Pseudomonadati</taxon>
        <taxon>Pseudomonadota</taxon>
        <taxon>Alphaproteobacteria</taxon>
        <taxon>Hyphomicrobiales</taxon>
        <taxon>Notoacmeibacteraceae</taxon>
        <taxon>Notoacmeibacter</taxon>
    </lineage>
</organism>
<feature type="domain" description="SAM-dependent MTase RsmB/NOP-type" evidence="6">
    <location>
        <begin position="145"/>
        <end position="428"/>
    </location>
</feature>
<accession>A0A231V075</accession>
<gene>
    <name evidence="7" type="ORF">B7H23_00155</name>
</gene>
<keyword evidence="3 5" id="KW-0949">S-adenosyl-L-methionine</keyword>
<dbReference type="Proteomes" id="UP000215405">
    <property type="component" value="Unassembled WGS sequence"/>
</dbReference>
<dbReference type="InterPro" id="IPR029063">
    <property type="entry name" value="SAM-dependent_MTases_sf"/>
</dbReference>
<feature type="binding site" evidence="5">
    <location>
        <position position="306"/>
    </location>
    <ligand>
        <name>S-adenosyl-L-methionine</name>
        <dbReference type="ChEBI" id="CHEBI:59789"/>
    </ligand>
</feature>
<evidence type="ECO:0000313" key="7">
    <source>
        <dbReference type="EMBL" id="OXT01441.1"/>
    </source>
</evidence>
<evidence type="ECO:0000256" key="2">
    <source>
        <dbReference type="ARBA" id="ARBA00022679"/>
    </source>
</evidence>
<dbReference type="Pfam" id="PF22458">
    <property type="entry name" value="RsmF-B_ferredox"/>
    <property type="match status" value="1"/>
</dbReference>
<evidence type="ECO:0000313" key="8">
    <source>
        <dbReference type="Proteomes" id="UP000215405"/>
    </source>
</evidence>
<reference evidence="8" key="1">
    <citation type="journal article" date="2017" name="Int. J. Syst. Evol. Microbiol.">
        <title>Notoacmeibacter marinus gen. nov., sp. nov., isolated from the gut of a limpet and proposal of Notoacmeibacteraceae fam. nov. in the order Rhizobiales of the class Alphaproteobacteria.</title>
        <authorList>
            <person name="Huang Z."/>
            <person name="Guo F."/>
            <person name="Lai Q."/>
        </authorList>
    </citation>
    <scope>NUCLEOTIDE SEQUENCE [LARGE SCALE GENOMIC DNA]</scope>
    <source>
        <strain evidence="8">XMTR2A4</strain>
    </source>
</reference>
<sequence length="429" mass="47218">MRIGGRLAAAIEILEDMQTRHRPAAESLRDWGTSHRFAGAGDRAAIGNIIYDGLRHRAMSRWRFGAGTARADAYGALLSGFGLSPDDLAGQLDGDRFAPEPLTEAETERWRQTDPSVAPPAIRANAPDWSEFFFLEGFGEDWVAEATALAARPPVDLRVNTLKADVEKVARALQKDGVQQTTIARSGLRIAPVTGFGRHPNVQATPEFQKGWFEIQDEGSQIVADLIFAQPKEQVLDFCAGGGGKTLALAATMDNRGQIHAYDADRGRLAPIVERIKRAGVRNVQVHSDRTTLTPLEAKMDRVVVDAPCTGSGTWRRKPDAKWRLTEQQLRARQAEQSAILDDASAYVRPGGYLVYITCSMFRAENEEQIYAFGERHDGWDLLSAGEVWQDLFGFDKPSPWSEDLNCITLTPAATGTDGFFFAVMQKLG</sequence>
<feature type="binding site" evidence="5">
    <location>
        <position position="263"/>
    </location>
    <ligand>
        <name>S-adenosyl-L-methionine</name>
        <dbReference type="ChEBI" id="CHEBI:59789"/>
    </ligand>
</feature>
<proteinExistence type="inferred from homology"/>
<dbReference type="GO" id="GO:0003723">
    <property type="term" value="F:RNA binding"/>
    <property type="evidence" value="ECO:0007669"/>
    <property type="project" value="UniProtKB-UniRule"/>
</dbReference>
<keyword evidence="8" id="KW-1185">Reference proteome</keyword>
<dbReference type="PANTHER" id="PTHR22807:SF53">
    <property type="entry name" value="RIBOSOMAL RNA SMALL SUBUNIT METHYLTRANSFERASE B-RELATED"/>
    <property type="match status" value="1"/>
</dbReference>
<dbReference type="Pfam" id="PF01189">
    <property type="entry name" value="Methyltr_RsmB-F"/>
    <property type="match status" value="1"/>
</dbReference>
<dbReference type="InterPro" id="IPR049560">
    <property type="entry name" value="MeTrfase_RsmB-F_NOP2_cat"/>
</dbReference>
<dbReference type="EMBL" id="NBYO01000001">
    <property type="protein sequence ID" value="OXT01441.1"/>
    <property type="molecule type" value="Genomic_DNA"/>
</dbReference>
<dbReference type="RefSeq" id="WP_094075412.1">
    <property type="nucleotide sequence ID" value="NZ_NBYO01000001.1"/>
</dbReference>
<feature type="active site" description="Nucleophile" evidence="5">
    <location>
        <position position="359"/>
    </location>
</feature>
<comment type="caution">
    <text evidence="7">The sequence shown here is derived from an EMBL/GenBank/DDBJ whole genome shotgun (WGS) entry which is preliminary data.</text>
</comment>
<keyword evidence="2 5" id="KW-0808">Transferase</keyword>
<evidence type="ECO:0000256" key="3">
    <source>
        <dbReference type="ARBA" id="ARBA00022691"/>
    </source>
</evidence>
<dbReference type="PANTHER" id="PTHR22807">
    <property type="entry name" value="NOP2 YEAST -RELATED NOL1/NOP2/FMU SUN DOMAIN-CONTAINING"/>
    <property type="match status" value="1"/>
</dbReference>
<dbReference type="InterPro" id="IPR001678">
    <property type="entry name" value="MeTrfase_RsmB-F_NOP2_dom"/>
</dbReference>
<dbReference type="PRINTS" id="PR02008">
    <property type="entry name" value="RCMTFAMILY"/>
</dbReference>
<dbReference type="GO" id="GO:0008173">
    <property type="term" value="F:RNA methyltransferase activity"/>
    <property type="evidence" value="ECO:0007669"/>
    <property type="project" value="InterPro"/>
</dbReference>
<dbReference type="CDD" id="cd02440">
    <property type="entry name" value="AdoMet_MTases"/>
    <property type="match status" value="1"/>
</dbReference>
<dbReference type="PROSITE" id="PS51686">
    <property type="entry name" value="SAM_MT_RSMB_NOP"/>
    <property type="match status" value="1"/>
</dbReference>